<comment type="caution">
    <text evidence="1">The sequence shown here is derived from an EMBL/GenBank/DDBJ whole genome shotgun (WGS) entry which is preliminary data.</text>
</comment>
<gene>
    <name evidence="1" type="ORF">EIP75_05945</name>
</gene>
<proteinExistence type="predicted"/>
<dbReference type="OrthoDB" id="7058820at2"/>
<dbReference type="AlphaFoldDB" id="A0A426VE44"/>
<reference evidence="1 2" key="1">
    <citation type="submission" date="2018-12" db="EMBL/GenBank/DDBJ databases">
        <title>The whole draft genome of Aquabacterium sp. SJQ9.</title>
        <authorList>
            <person name="Sun L."/>
            <person name="Gao X."/>
            <person name="Chen W."/>
            <person name="Huang K."/>
        </authorList>
    </citation>
    <scope>NUCLEOTIDE SEQUENCE [LARGE SCALE GENOMIC DNA]</scope>
    <source>
        <strain evidence="1 2">SJQ9</strain>
    </source>
</reference>
<accession>A0A426VE44</accession>
<organism evidence="1 2">
    <name type="scientific">Aquabacterium soli</name>
    <dbReference type="NCBI Taxonomy" id="2493092"/>
    <lineage>
        <taxon>Bacteria</taxon>
        <taxon>Pseudomonadati</taxon>
        <taxon>Pseudomonadota</taxon>
        <taxon>Betaproteobacteria</taxon>
        <taxon>Burkholderiales</taxon>
        <taxon>Aquabacterium</taxon>
    </lineage>
</organism>
<dbReference type="RefSeq" id="WP_125242334.1">
    <property type="nucleotide sequence ID" value="NZ_RSED01000004.1"/>
</dbReference>
<evidence type="ECO:0000313" key="1">
    <source>
        <dbReference type="EMBL" id="RRS05115.1"/>
    </source>
</evidence>
<sequence length="278" mass="31154">MSTVSSFVPTRVHRTRLMHIWRSAGWPCLDSIEIDLLAAELVRLDTDVHGRDTLHLTSAGIQFLANARRQAQRAASRHDQLGDRMATQLRGDGRVVWRELSLRAFVAHPQTLQPPLDADRPAALAAVQESGPASLWPTPEHVANPKADHRWRMARPDLFSLRNTTVEAYLRPMVHEIKVSRADLLSDLRHEAKRQAYQWLSCECYYVFPASVADPAEVPDAFGVWLLHGDLDTGRLELARPARHTPRTLPFAVWMALAKATPLCPDEDLAQSPLAPLA</sequence>
<protein>
    <submittedName>
        <fullName evidence="1">Uncharacterized protein</fullName>
    </submittedName>
</protein>
<dbReference type="EMBL" id="RSED01000004">
    <property type="protein sequence ID" value="RRS05115.1"/>
    <property type="molecule type" value="Genomic_DNA"/>
</dbReference>
<dbReference type="Proteomes" id="UP000269265">
    <property type="component" value="Unassembled WGS sequence"/>
</dbReference>
<keyword evidence="2" id="KW-1185">Reference proteome</keyword>
<evidence type="ECO:0000313" key="2">
    <source>
        <dbReference type="Proteomes" id="UP000269265"/>
    </source>
</evidence>
<name>A0A426VE44_9BURK</name>